<organism evidence="1 2">
    <name type="scientific">Novosphingobium indicum</name>
    <dbReference type="NCBI Taxonomy" id="462949"/>
    <lineage>
        <taxon>Bacteria</taxon>
        <taxon>Pseudomonadati</taxon>
        <taxon>Pseudomonadota</taxon>
        <taxon>Alphaproteobacteria</taxon>
        <taxon>Sphingomonadales</taxon>
        <taxon>Sphingomonadaceae</taxon>
        <taxon>Novosphingobium</taxon>
    </lineage>
</organism>
<accession>A0ABQ2JL41</accession>
<evidence type="ECO:0000313" key="1">
    <source>
        <dbReference type="EMBL" id="GGN49448.1"/>
    </source>
</evidence>
<reference evidence="2" key="1">
    <citation type="journal article" date="2019" name="Int. J. Syst. Evol. Microbiol.">
        <title>The Global Catalogue of Microorganisms (GCM) 10K type strain sequencing project: providing services to taxonomists for standard genome sequencing and annotation.</title>
        <authorList>
            <consortium name="The Broad Institute Genomics Platform"/>
            <consortium name="The Broad Institute Genome Sequencing Center for Infectious Disease"/>
            <person name="Wu L."/>
            <person name="Ma J."/>
        </authorList>
    </citation>
    <scope>NUCLEOTIDE SEQUENCE [LARGE SCALE GENOMIC DNA]</scope>
    <source>
        <strain evidence="2">CGMCC 1.6784</strain>
    </source>
</reference>
<dbReference type="Proteomes" id="UP000605099">
    <property type="component" value="Unassembled WGS sequence"/>
</dbReference>
<sequence>MAKIEATIRYRFTVRARLMLWACKAAARLGIPIDLDAAGKAIVSKMRLEVR</sequence>
<keyword evidence="2" id="KW-1185">Reference proteome</keyword>
<name>A0ABQ2JL41_9SPHN</name>
<evidence type="ECO:0000313" key="2">
    <source>
        <dbReference type="Proteomes" id="UP000605099"/>
    </source>
</evidence>
<comment type="caution">
    <text evidence="1">The sequence shown here is derived from an EMBL/GenBank/DDBJ whole genome shotgun (WGS) entry which is preliminary data.</text>
</comment>
<proteinExistence type="predicted"/>
<protein>
    <submittedName>
        <fullName evidence="1">Uncharacterized protein</fullName>
    </submittedName>
</protein>
<dbReference type="EMBL" id="BMLK01000008">
    <property type="protein sequence ID" value="GGN49448.1"/>
    <property type="molecule type" value="Genomic_DNA"/>
</dbReference>
<dbReference type="RefSeq" id="WP_188819546.1">
    <property type="nucleotide sequence ID" value="NZ_BMLK01000008.1"/>
</dbReference>
<gene>
    <name evidence="1" type="ORF">GCM10011349_20070</name>
</gene>